<feature type="DNA-binding region" description="OmpR/PhoB-type" evidence="4">
    <location>
        <begin position="24"/>
        <end position="125"/>
    </location>
</feature>
<evidence type="ECO:0000256" key="2">
    <source>
        <dbReference type="ARBA" id="ARBA00023012"/>
    </source>
</evidence>
<dbReference type="SUPFAM" id="SSF46894">
    <property type="entry name" value="C-terminal effector domain of the bipartite response regulators"/>
    <property type="match status" value="1"/>
</dbReference>
<dbReference type="Gene3D" id="1.10.10.10">
    <property type="entry name" value="Winged helix-like DNA-binding domain superfamily/Winged helix DNA-binding domain"/>
    <property type="match status" value="1"/>
</dbReference>
<dbReference type="InterPro" id="IPR019734">
    <property type="entry name" value="TPR_rpt"/>
</dbReference>
<dbReference type="SMART" id="SM00862">
    <property type="entry name" value="Trans_reg_C"/>
    <property type="match status" value="1"/>
</dbReference>
<dbReference type="Pfam" id="PF03704">
    <property type="entry name" value="BTAD"/>
    <property type="match status" value="1"/>
</dbReference>
<dbReference type="CDD" id="cd15831">
    <property type="entry name" value="BTAD"/>
    <property type="match status" value="1"/>
</dbReference>
<dbReference type="SUPFAM" id="SSF52540">
    <property type="entry name" value="P-loop containing nucleoside triphosphate hydrolases"/>
    <property type="match status" value="1"/>
</dbReference>
<accession>A0ABN2Y6S8</accession>
<reference evidence="6 7" key="1">
    <citation type="journal article" date="2019" name="Int. J. Syst. Evol. Microbiol.">
        <title>The Global Catalogue of Microorganisms (GCM) 10K type strain sequencing project: providing services to taxonomists for standard genome sequencing and annotation.</title>
        <authorList>
            <consortium name="The Broad Institute Genomics Platform"/>
            <consortium name="The Broad Institute Genome Sequencing Center for Infectious Disease"/>
            <person name="Wu L."/>
            <person name="Ma J."/>
        </authorList>
    </citation>
    <scope>NUCLEOTIDE SEQUENCE [LARGE SCALE GENOMIC DNA]</scope>
    <source>
        <strain evidence="6 7">JCM 15481</strain>
    </source>
</reference>
<evidence type="ECO:0000313" key="6">
    <source>
        <dbReference type="EMBL" id="GAA2122809.1"/>
    </source>
</evidence>
<name>A0ABN2Y6S8_9ACTN</name>
<dbReference type="SMART" id="SM01043">
    <property type="entry name" value="BTAD"/>
    <property type="match status" value="1"/>
</dbReference>
<dbReference type="Gene3D" id="1.25.40.10">
    <property type="entry name" value="Tetratricopeptide repeat domain"/>
    <property type="match status" value="3"/>
</dbReference>
<keyword evidence="3 4" id="KW-0238">DNA-binding</keyword>
<dbReference type="PRINTS" id="PR00364">
    <property type="entry name" value="DISEASERSIST"/>
</dbReference>
<dbReference type="PROSITE" id="PS51755">
    <property type="entry name" value="OMPR_PHOB"/>
    <property type="match status" value="1"/>
</dbReference>
<organism evidence="6 7">
    <name type="scientific">Streptomyces synnematoformans</name>
    <dbReference type="NCBI Taxonomy" id="415721"/>
    <lineage>
        <taxon>Bacteria</taxon>
        <taxon>Bacillati</taxon>
        <taxon>Actinomycetota</taxon>
        <taxon>Actinomycetes</taxon>
        <taxon>Kitasatosporales</taxon>
        <taxon>Streptomycetaceae</taxon>
        <taxon>Streptomyces</taxon>
    </lineage>
</organism>
<keyword evidence="2" id="KW-0902">Two-component regulatory system</keyword>
<dbReference type="PANTHER" id="PTHR47691">
    <property type="entry name" value="REGULATOR-RELATED"/>
    <property type="match status" value="1"/>
</dbReference>
<proteinExistence type="inferred from homology"/>
<dbReference type="SUPFAM" id="SSF48452">
    <property type="entry name" value="TPR-like"/>
    <property type="match status" value="3"/>
</dbReference>
<dbReference type="InterPro" id="IPR001867">
    <property type="entry name" value="OmpR/PhoB-type_DNA-bd"/>
</dbReference>
<dbReference type="EMBL" id="BAAAPF010000068">
    <property type="protein sequence ID" value="GAA2122809.1"/>
    <property type="molecule type" value="Genomic_DNA"/>
</dbReference>
<comment type="caution">
    <text evidence="6">The sequence shown here is derived from an EMBL/GenBank/DDBJ whole genome shotgun (WGS) entry which is preliminary data.</text>
</comment>
<dbReference type="Proteomes" id="UP001500443">
    <property type="component" value="Unassembled WGS sequence"/>
</dbReference>
<evidence type="ECO:0000256" key="1">
    <source>
        <dbReference type="ARBA" id="ARBA00005820"/>
    </source>
</evidence>
<dbReference type="InterPro" id="IPR016032">
    <property type="entry name" value="Sig_transdc_resp-reg_C-effctor"/>
</dbReference>
<dbReference type="InterPro" id="IPR027417">
    <property type="entry name" value="P-loop_NTPase"/>
</dbReference>
<dbReference type="SMART" id="SM00028">
    <property type="entry name" value="TPR"/>
    <property type="match status" value="6"/>
</dbReference>
<keyword evidence="7" id="KW-1185">Reference proteome</keyword>
<dbReference type="InterPro" id="IPR005158">
    <property type="entry name" value="BTAD"/>
</dbReference>
<protein>
    <submittedName>
        <fullName evidence="6">BTAD domain-containing putative transcriptional regulator</fullName>
    </submittedName>
</protein>
<evidence type="ECO:0000256" key="4">
    <source>
        <dbReference type="PROSITE-ProRule" id="PRU01091"/>
    </source>
</evidence>
<gene>
    <name evidence="6" type="ORF">GCM10009802_26930</name>
</gene>
<sequence length="1091" mass="118277">MVSPACERGAATTAADLSAEGRLRGTMVERRVELRALGPLELWQGEQRRDLGSVKERCVLAVLVHARGRSVTAETLTERIWDGSPPPSAQGTLYGMLSRLRGKLKPYRDTIELERPSPGLYRLRVAPGSVDLLRFEELRAQTATAVAQGERRRAVGLLRAAESLWRGDPLAEFPGTWAASTRARLLEELRRVREQRIRLELDTGRHSDLIGELQELVAENPLAQRLVASLMLALYRCGRHVEALDLYRTTHRRLNEEQGMEPSAELRDLHQRILEQDRELLAAPTPAAGIPVDATLTSAPRTNLPRDTQDFTGRASELSLLLTDPGPVTGSGSAAGRQEKRALPVTVIQGMPGVGKTSLAVHVAYRLGRGYPDGQVFLDLRGFSGQQPYDPAEALAVLLQTCGAPNLPDSLDGRAGAWREWTARRRLLLVLDNARDTAQVEPLLPGSPNCRAIVTSRNDLRLDGAESLRLDVLSAAEAAELFTRVVGAARLPGDASTLADVVAACGCHPLALQVLAGRFRHRDSWDLPHLLDRLSQAVDPLDELDPSVSSAFRLSYEELSARAQDMLRALALAPGPDLTPPAVLALVGAAPGRPPAEPRRCIDELQDCNLLDEPVLDRYRLHELTRAFGLQTGLRTDEPAARQAAFERLAAHHLTAAHRATRLAHPHHRLLPLPPDLVSPYAPEFADVDEASVWLSVERGNLLATAARAATDSPTTAALFPHVLAPSLERWGAREPAAALYDAALAVLRTRGDTATLARTLVDHAAQLATENPEEALRGAREALAEFRQDGDQTGCADALFQVARAHITAGDGESTLRVLTEALGLYTKDGDRHGEAQCLNVQGLALKYAGRHREAVETAHATLALRREIGDLYGAARAYNNLGELQCDEGDYAAARAYYEQSQALMRRYGERRDLAILATNLGIVHHATGNTTEALASFHQALQSHRAAGDALGEVHALTSLGNTYADSGRRNEAVLHFGMAARLAATIGNAYERQRALIGMGDVQRRSGKLTDARATYELGHRIANEAGIPLGRAHALEGLAQVALAAGDVGDMRRCAERALALYRALEADSAADRVARLLREQGMTGS</sequence>
<dbReference type="Pfam" id="PF13424">
    <property type="entry name" value="TPR_12"/>
    <property type="match status" value="1"/>
</dbReference>
<dbReference type="Gene3D" id="3.40.50.300">
    <property type="entry name" value="P-loop containing nucleotide triphosphate hydrolases"/>
    <property type="match status" value="1"/>
</dbReference>
<comment type="similarity">
    <text evidence="1">Belongs to the AfsR/DnrI/RedD regulatory family.</text>
</comment>
<evidence type="ECO:0000313" key="7">
    <source>
        <dbReference type="Proteomes" id="UP001500443"/>
    </source>
</evidence>
<dbReference type="InterPro" id="IPR011990">
    <property type="entry name" value="TPR-like_helical_dom_sf"/>
</dbReference>
<evidence type="ECO:0000256" key="3">
    <source>
        <dbReference type="ARBA" id="ARBA00023125"/>
    </source>
</evidence>
<feature type="domain" description="OmpR/PhoB-type" evidence="5">
    <location>
        <begin position="24"/>
        <end position="125"/>
    </location>
</feature>
<dbReference type="InterPro" id="IPR036388">
    <property type="entry name" value="WH-like_DNA-bd_sf"/>
</dbReference>
<dbReference type="PANTHER" id="PTHR47691:SF3">
    <property type="entry name" value="HTH-TYPE TRANSCRIPTIONAL REGULATOR RV0890C-RELATED"/>
    <property type="match status" value="1"/>
</dbReference>
<evidence type="ECO:0000259" key="5">
    <source>
        <dbReference type="PROSITE" id="PS51755"/>
    </source>
</evidence>